<protein>
    <submittedName>
        <fullName evidence="1">DUF1428 domain-containing protein</fullName>
    </submittedName>
</protein>
<dbReference type="SUPFAM" id="SSF54909">
    <property type="entry name" value="Dimeric alpha+beta barrel"/>
    <property type="match status" value="1"/>
</dbReference>
<comment type="caution">
    <text evidence="1">The sequence shown here is derived from an EMBL/GenBank/DDBJ whole genome shotgun (WGS) entry which is preliminary data.</text>
</comment>
<name>A0A5C4JMG8_9HYPH</name>
<dbReference type="InterPro" id="IPR011008">
    <property type="entry name" value="Dimeric_a/b-barrel"/>
</dbReference>
<evidence type="ECO:0000313" key="1">
    <source>
        <dbReference type="EMBL" id="TNB46391.1"/>
    </source>
</evidence>
<dbReference type="InterPro" id="IPR009874">
    <property type="entry name" value="DUF1428"/>
</dbReference>
<sequence length="124" mass="13621">MTYVDGFLAPVPAKNREAYHALCQKAAAKFKAHGALSYVECWEDDVPDGKVTSFNMAVKKEEGGAVVFSWVVWPSKDIRNAAWGALMNDPEMNEMPFDGSRMIYGGFDLFFSENGPVAMTGETG</sequence>
<dbReference type="Gene3D" id="3.30.70.100">
    <property type="match status" value="1"/>
</dbReference>
<dbReference type="Pfam" id="PF07237">
    <property type="entry name" value="DUF1428"/>
    <property type="match status" value="1"/>
</dbReference>
<reference evidence="1 2" key="1">
    <citation type="submission" date="2019-06" db="EMBL/GenBank/DDBJ databases">
        <title>Martelella lutilitoris sp. nov., isolated from a tidal mudflat.</title>
        <authorList>
            <person name="Kim Y.-J."/>
        </authorList>
    </citation>
    <scope>NUCLEOTIDE SEQUENCE [LARGE SCALE GENOMIC DNA]</scope>
    <source>
        <strain evidence="1 2">GH2-6</strain>
    </source>
</reference>
<proteinExistence type="predicted"/>
<dbReference type="EMBL" id="VCLB01000010">
    <property type="protein sequence ID" value="TNB46391.1"/>
    <property type="molecule type" value="Genomic_DNA"/>
</dbReference>
<evidence type="ECO:0000313" key="2">
    <source>
        <dbReference type="Proteomes" id="UP000307874"/>
    </source>
</evidence>
<keyword evidence="2" id="KW-1185">Reference proteome</keyword>
<organism evidence="1 2">
    <name type="scientific">Martelella lutilitoris</name>
    <dbReference type="NCBI Taxonomy" id="2583532"/>
    <lineage>
        <taxon>Bacteria</taxon>
        <taxon>Pseudomonadati</taxon>
        <taxon>Pseudomonadota</taxon>
        <taxon>Alphaproteobacteria</taxon>
        <taxon>Hyphomicrobiales</taxon>
        <taxon>Aurantimonadaceae</taxon>
        <taxon>Martelella</taxon>
    </lineage>
</organism>
<dbReference type="PIRSF" id="PIRSF007028">
    <property type="entry name" value="UCP007028"/>
    <property type="match status" value="1"/>
</dbReference>
<dbReference type="OrthoDB" id="9792392at2"/>
<dbReference type="Proteomes" id="UP000307874">
    <property type="component" value="Unassembled WGS sequence"/>
</dbReference>
<gene>
    <name evidence="1" type="ORF">FF124_17860</name>
</gene>
<dbReference type="RefSeq" id="WP_138749839.1">
    <property type="nucleotide sequence ID" value="NZ_VCLB01000010.1"/>
</dbReference>
<accession>A0A5C4JMG8</accession>
<dbReference type="AlphaFoldDB" id="A0A5C4JMG8"/>